<dbReference type="AlphaFoldDB" id="A0A420WJ78"/>
<gene>
    <name evidence="7" type="ORF">DES40_0289</name>
</gene>
<dbReference type="Gene3D" id="2.40.10.120">
    <property type="match status" value="1"/>
</dbReference>
<dbReference type="GO" id="GO:0006508">
    <property type="term" value="P:proteolysis"/>
    <property type="evidence" value="ECO:0007669"/>
    <property type="project" value="UniProtKB-KW"/>
</dbReference>
<evidence type="ECO:0000256" key="5">
    <source>
        <dbReference type="SAM" id="SignalP"/>
    </source>
</evidence>
<dbReference type="FunFam" id="2.40.10.10:FF:000001">
    <property type="entry name" value="Periplasmic serine protease DegS"/>
    <property type="match status" value="1"/>
</dbReference>
<organism evidence="7 8">
    <name type="scientific">Litorimonas taeanensis</name>
    <dbReference type="NCBI Taxonomy" id="568099"/>
    <lineage>
        <taxon>Bacteria</taxon>
        <taxon>Pseudomonadati</taxon>
        <taxon>Pseudomonadota</taxon>
        <taxon>Alphaproteobacteria</taxon>
        <taxon>Maricaulales</taxon>
        <taxon>Robiginitomaculaceae</taxon>
    </lineage>
</organism>
<dbReference type="PROSITE" id="PS50106">
    <property type="entry name" value="PDZ"/>
    <property type="match status" value="1"/>
</dbReference>
<reference evidence="7 8" key="1">
    <citation type="submission" date="2018-10" db="EMBL/GenBank/DDBJ databases">
        <title>Genomic Encyclopedia of Type Strains, Phase IV (KMG-IV): sequencing the most valuable type-strain genomes for metagenomic binning, comparative biology and taxonomic classification.</title>
        <authorList>
            <person name="Goeker M."/>
        </authorList>
    </citation>
    <scope>NUCLEOTIDE SEQUENCE [LARGE SCALE GENOMIC DNA]</scope>
    <source>
        <strain evidence="7 8">DSM 22008</strain>
    </source>
</reference>
<accession>A0A420WJ78</accession>
<dbReference type="SUPFAM" id="SSF50156">
    <property type="entry name" value="PDZ domain-like"/>
    <property type="match status" value="1"/>
</dbReference>
<evidence type="ECO:0000313" key="8">
    <source>
        <dbReference type="Proteomes" id="UP000282211"/>
    </source>
</evidence>
<dbReference type="PRINTS" id="PR00834">
    <property type="entry name" value="PROTEASES2C"/>
</dbReference>
<protein>
    <submittedName>
        <fullName evidence="7">Serine protease DegQ</fullName>
    </submittedName>
</protein>
<dbReference type="InterPro" id="IPR051201">
    <property type="entry name" value="Chloro_Bact_Ser_Proteases"/>
</dbReference>
<dbReference type="PANTHER" id="PTHR43343:SF3">
    <property type="entry name" value="PROTEASE DO-LIKE 8, CHLOROPLASTIC"/>
    <property type="match status" value="1"/>
</dbReference>
<evidence type="ECO:0000256" key="1">
    <source>
        <dbReference type="ARBA" id="ARBA00010541"/>
    </source>
</evidence>
<keyword evidence="3" id="KW-0378">Hydrolase</keyword>
<evidence type="ECO:0000259" key="6">
    <source>
        <dbReference type="PROSITE" id="PS50106"/>
    </source>
</evidence>
<dbReference type="EMBL" id="RBII01000001">
    <property type="protein sequence ID" value="RKQ70982.1"/>
    <property type="molecule type" value="Genomic_DNA"/>
</dbReference>
<evidence type="ECO:0000256" key="2">
    <source>
        <dbReference type="ARBA" id="ARBA00022670"/>
    </source>
</evidence>
<dbReference type="InParanoid" id="A0A420WJ78"/>
<keyword evidence="4" id="KW-0720">Serine protease</keyword>
<dbReference type="InterPro" id="IPR009003">
    <property type="entry name" value="Peptidase_S1_PA"/>
</dbReference>
<feature type="chain" id="PRO_5019172272" evidence="5">
    <location>
        <begin position="26"/>
        <end position="364"/>
    </location>
</feature>
<sequence length="364" mass="38254">MLCKTALTLTTILFTSVLWTGPSLAQSSLSQSSLLHLDKSRNVITMAPLLKDVMASVVSINTIDSQASDGITSYGGIGSGVIIDADKGLIITNDHVIAEAQDITVILSDRRQYNGVVLGQDPETDLALLQITADDLSALPFSKDDDVQVGDYVIAVGNPFGLSSTVTSGIVSAIGREGDSRTSYTDFIQTDASINPGNSGGALVNSNGELIGINAAIVSRTGSGSGIGFAVPLYIVRHVVKQLETYGIVDRGTLGVMITAIPHDRTEDLQLTSLEGALIADIISGGAAEAIGLQVNDVITHFAGRPIRDSSDLRYAVGLVPPGEETNIRYIREGKSSDQTLTVKPVLITQPVSLPLVTRDTPRV</sequence>
<dbReference type="InterPro" id="IPR036034">
    <property type="entry name" value="PDZ_sf"/>
</dbReference>
<dbReference type="Pfam" id="PF13365">
    <property type="entry name" value="Trypsin_2"/>
    <property type="match status" value="1"/>
</dbReference>
<evidence type="ECO:0000313" key="7">
    <source>
        <dbReference type="EMBL" id="RKQ70982.1"/>
    </source>
</evidence>
<comment type="caution">
    <text evidence="7">The sequence shown here is derived from an EMBL/GenBank/DDBJ whole genome shotgun (WGS) entry which is preliminary data.</text>
</comment>
<dbReference type="Proteomes" id="UP000282211">
    <property type="component" value="Unassembled WGS sequence"/>
</dbReference>
<comment type="similarity">
    <text evidence="1">Belongs to the peptidase S1C family.</text>
</comment>
<dbReference type="InterPro" id="IPR001478">
    <property type="entry name" value="PDZ"/>
</dbReference>
<feature type="signal peptide" evidence="5">
    <location>
        <begin position="1"/>
        <end position="25"/>
    </location>
</feature>
<keyword evidence="2 7" id="KW-0645">Protease</keyword>
<feature type="domain" description="PDZ" evidence="6">
    <location>
        <begin position="250"/>
        <end position="334"/>
    </location>
</feature>
<evidence type="ECO:0000256" key="3">
    <source>
        <dbReference type="ARBA" id="ARBA00022801"/>
    </source>
</evidence>
<name>A0A420WJ78_9PROT</name>
<keyword evidence="8" id="KW-1185">Reference proteome</keyword>
<keyword evidence="5" id="KW-0732">Signal</keyword>
<dbReference type="Pfam" id="PF13180">
    <property type="entry name" value="PDZ_2"/>
    <property type="match status" value="1"/>
</dbReference>
<proteinExistence type="inferred from homology"/>
<evidence type="ECO:0000256" key="4">
    <source>
        <dbReference type="ARBA" id="ARBA00022825"/>
    </source>
</evidence>
<dbReference type="PANTHER" id="PTHR43343">
    <property type="entry name" value="PEPTIDASE S12"/>
    <property type="match status" value="1"/>
</dbReference>
<dbReference type="SMART" id="SM00228">
    <property type="entry name" value="PDZ"/>
    <property type="match status" value="1"/>
</dbReference>
<dbReference type="Gene3D" id="2.30.42.10">
    <property type="match status" value="1"/>
</dbReference>
<dbReference type="InterPro" id="IPR001940">
    <property type="entry name" value="Peptidase_S1C"/>
</dbReference>
<dbReference type="GO" id="GO:0004252">
    <property type="term" value="F:serine-type endopeptidase activity"/>
    <property type="evidence" value="ECO:0007669"/>
    <property type="project" value="InterPro"/>
</dbReference>
<dbReference type="SUPFAM" id="SSF50494">
    <property type="entry name" value="Trypsin-like serine proteases"/>
    <property type="match status" value="1"/>
</dbReference>